<evidence type="ECO:0000313" key="2">
    <source>
        <dbReference type="Proteomes" id="UP001302329"/>
    </source>
</evidence>
<protein>
    <submittedName>
        <fullName evidence="1">DUF1816 domain-containing protein</fullName>
    </submittedName>
</protein>
<dbReference type="EMBL" id="JAYGHY010000001">
    <property type="protein sequence ID" value="MEA5440931.1"/>
    <property type="molecule type" value="Genomic_DNA"/>
</dbReference>
<sequence length="83" mass="9392">MNPLLWPSRGIANGLGLAWWARVETRSPDAVYWFGPFVRKQTLERALPAFLDDLRAESPASLEHHCLRTGRSEPFTESPDLAD</sequence>
<gene>
    <name evidence="1" type="ORF">VB739_00010</name>
</gene>
<dbReference type="Pfam" id="PF08846">
    <property type="entry name" value="DUF1816"/>
    <property type="match status" value="1"/>
</dbReference>
<dbReference type="Proteomes" id="UP001302329">
    <property type="component" value="Unassembled WGS sequence"/>
</dbReference>
<reference evidence="1 2" key="1">
    <citation type="submission" date="2023-12" db="EMBL/GenBank/DDBJ databases">
        <title>Baltic Sea Cyanobacteria.</title>
        <authorList>
            <person name="Delbaje E."/>
            <person name="Fewer D.P."/>
            <person name="Shishido T.K."/>
        </authorList>
    </citation>
    <scope>NUCLEOTIDE SEQUENCE [LARGE SCALE GENOMIC DNA]</scope>
    <source>
        <strain evidence="1 2">UHCC 0281</strain>
    </source>
</reference>
<comment type="caution">
    <text evidence="1">The sequence shown here is derived from an EMBL/GenBank/DDBJ whole genome shotgun (WGS) entry which is preliminary data.</text>
</comment>
<organism evidence="1 2">
    <name type="scientific">Cyanobium gracile UHCC 0281</name>
    <dbReference type="NCBI Taxonomy" id="3110309"/>
    <lineage>
        <taxon>Bacteria</taxon>
        <taxon>Bacillati</taxon>
        <taxon>Cyanobacteriota</taxon>
        <taxon>Cyanophyceae</taxon>
        <taxon>Synechococcales</taxon>
        <taxon>Prochlorococcaceae</taxon>
        <taxon>Cyanobium</taxon>
    </lineage>
</organism>
<evidence type="ECO:0000313" key="1">
    <source>
        <dbReference type="EMBL" id="MEA5440931.1"/>
    </source>
</evidence>
<dbReference type="InterPro" id="IPR014945">
    <property type="entry name" value="DUF1816"/>
</dbReference>
<dbReference type="RefSeq" id="WP_323355105.1">
    <property type="nucleotide sequence ID" value="NZ_JAYGHY010000001.1"/>
</dbReference>
<keyword evidence="2" id="KW-1185">Reference proteome</keyword>
<name>A0ABU5SQZ6_9CYAN</name>
<accession>A0ABU5SQZ6</accession>
<proteinExistence type="predicted"/>